<dbReference type="Proteomes" id="UP000249986">
    <property type="component" value="Unassembled WGS sequence"/>
</dbReference>
<protein>
    <submittedName>
        <fullName evidence="1">Uncharacterized protein</fullName>
    </submittedName>
</protein>
<sequence length="43" mass="5090">METCNYKGEVICAYDITNNNYALNYELRKEWRIAGRNVELKCS</sequence>
<reference evidence="1 2" key="1">
    <citation type="submission" date="2018-06" db="EMBL/GenBank/DDBJ databases">
        <authorList>
            <consortium name="Pathogen Informatics"/>
            <person name="Doyle S."/>
        </authorList>
    </citation>
    <scope>NUCLEOTIDE SEQUENCE [LARGE SCALE GENOMIC DNA]</scope>
    <source>
        <strain evidence="1 2">NCTC10719</strain>
    </source>
</reference>
<evidence type="ECO:0000313" key="2">
    <source>
        <dbReference type="Proteomes" id="UP000249986"/>
    </source>
</evidence>
<dbReference type="RefSeq" id="WP_270204995.1">
    <property type="nucleotide sequence ID" value="NZ_CATNYS010000002.1"/>
</dbReference>
<gene>
    <name evidence="1" type="ORF">NCTC10719_00530</name>
</gene>
<dbReference type="AlphaFoldDB" id="A0A2X2Y0G7"/>
<organism evidence="1 2">
    <name type="scientific">Clostridium perfringens</name>
    <dbReference type="NCBI Taxonomy" id="1502"/>
    <lineage>
        <taxon>Bacteria</taxon>
        <taxon>Bacillati</taxon>
        <taxon>Bacillota</taxon>
        <taxon>Clostridia</taxon>
        <taxon>Eubacteriales</taxon>
        <taxon>Clostridiaceae</taxon>
        <taxon>Clostridium</taxon>
    </lineage>
</organism>
<dbReference type="EMBL" id="UAWG01000001">
    <property type="protein sequence ID" value="SQB57936.1"/>
    <property type="molecule type" value="Genomic_DNA"/>
</dbReference>
<name>A0A2X2Y0G7_CLOPF</name>
<evidence type="ECO:0000313" key="1">
    <source>
        <dbReference type="EMBL" id="SQB57936.1"/>
    </source>
</evidence>
<proteinExistence type="predicted"/>
<accession>A0A2X2Y0G7</accession>